<protein>
    <recommendedName>
        <fullName evidence="4">Small lysine rich protein 1</fullName>
    </recommendedName>
</protein>
<feature type="compositionally biased region" description="Basic residues" evidence="1">
    <location>
        <begin position="56"/>
        <end position="71"/>
    </location>
</feature>
<dbReference type="PANTHER" id="PTHR37932:SF1">
    <property type="entry name" value="SMALL LYSINE-RICH PROTEIN 1"/>
    <property type="match status" value="1"/>
</dbReference>
<dbReference type="AlphaFoldDB" id="A0A672ZMB9"/>
<feature type="region of interest" description="Disordered" evidence="1">
    <location>
        <begin position="52"/>
        <end position="71"/>
    </location>
</feature>
<evidence type="ECO:0000313" key="2">
    <source>
        <dbReference type="Ensembl" id="ENSSORP00005018365.1"/>
    </source>
</evidence>
<reference evidence="2" key="1">
    <citation type="submission" date="2019-06" db="EMBL/GenBank/DDBJ databases">
        <authorList>
            <consortium name="Wellcome Sanger Institute Data Sharing"/>
        </authorList>
    </citation>
    <scope>NUCLEOTIDE SEQUENCE [LARGE SCALE GENOMIC DNA]</scope>
</reference>
<sequence>MVRYIFKNLTQKRSTSAKSTKKEVDIFSPAAMENLYYISHNAVDCLEFRGFGQPNSKKKKKKSKRVKKNKK</sequence>
<keyword evidence="3" id="KW-1185">Reference proteome</keyword>
<evidence type="ECO:0008006" key="4">
    <source>
        <dbReference type="Google" id="ProtNLM"/>
    </source>
</evidence>
<dbReference type="InParanoid" id="A0A672ZMB9"/>
<reference evidence="2" key="2">
    <citation type="submission" date="2025-08" db="UniProtKB">
        <authorList>
            <consortium name="Ensembl"/>
        </authorList>
    </citation>
    <scope>IDENTIFICATION</scope>
</reference>
<evidence type="ECO:0000256" key="1">
    <source>
        <dbReference type="SAM" id="MobiDB-lite"/>
    </source>
</evidence>
<accession>A0A672ZMB9</accession>
<dbReference type="PANTHER" id="PTHR37932">
    <property type="entry name" value="SMALL LYSINE-RICH PROTEIN 1"/>
    <property type="match status" value="1"/>
</dbReference>
<evidence type="ECO:0000313" key="3">
    <source>
        <dbReference type="Proteomes" id="UP000472271"/>
    </source>
</evidence>
<organism evidence="2 3">
    <name type="scientific">Sphaeramia orbicularis</name>
    <name type="common">orbiculate cardinalfish</name>
    <dbReference type="NCBI Taxonomy" id="375764"/>
    <lineage>
        <taxon>Eukaryota</taxon>
        <taxon>Metazoa</taxon>
        <taxon>Chordata</taxon>
        <taxon>Craniata</taxon>
        <taxon>Vertebrata</taxon>
        <taxon>Euteleostomi</taxon>
        <taxon>Actinopterygii</taxon>
        <taxon>Neopterygii</taxon>
        <taxon>Teleostei</taxon>
        <taxon>Neoteleostei</taxon>
        <taxon>Acanthomorphata</taxon>
        <taxon>Gobiaria</taxon>
        <taxon>Kurtiformes</taxon>
        <taxon>Apogonoidei</taxon>
        <taxon>Apogonidae</taxon>
        <taxon>Apogoninae</taxon>
        <taxon>Sphaeramia</taxon>
    </lineage>
</organism>
<dbReference type="Proteomes" id="UP000472271">
    <property type="component" value="Chromosome 12"/>
</dbReference>
<name>A0A672ZMB9_9TELE</name>
<dbReference type="InterPro" id="IPR037760">
    <property type="entry name" value="SMKR1"/>
</dbReference>
<reference evidence="2" key="3">
    <citation type="submission" date="2025-09" db="UniProtKB">
        <authorList>
            <consortium name="Ensembl"/>
        </authorList>
    </citation>
    <scope>IDENTIFICATION</scope>
</reference>
<proteinExistence type="predicted"/>
<dbReference type="Ensembl" id="ENSSORT00005018909.1">
    <property type="protein sequence ID" value="ENSSORP00005018365.1"/>
    <property type="gene ID" value="ENSSORG00005009088.1"/>
</dbReference>